<dbReference type="Proteomes" id="UP001596383">
    <property type="component" value="Unassembled WGS sequence"/>
</dbReference>
<dbReference type="PROSITE" id="PS00028">
    <property type="entry name" value="ZINC_FINGER_C2H2_1"/>
    <property type="match status" value="1"/>
</dbReference>
<sequence>MRVPHGDPRVTKPHSCPLCAETYDDKTGLRVHLEVEHRKSEVVSSLIELDAASTDISSDYESTTANEERPAPSA</sequence>
<proteinExistence type="predicted"/>
<accession>A0ABD5SS80</accession>
<keyword evidence="4" id="KW-1185">Reference proteome</keyword>
<reference evidence="3 4" key="1">
    <citation type="journal article" date="2019" name="Int. J. Syst. Evol. Microbiol.">
        <title>The Global Catalogue of Microorganisms (GCM) 10K type strain sequencing project: providing services to taxonomists for standard genome sequencing and annotation.</title>
        <authorList>
            <consortium name="The Broad Institute Genomics Platform"/>
            <consortium name="The Broad Institute Genome Sequencing Center for Infectious Disease"/>
            <person name="Wu L."/>
            <person name="Ma J."/>
        </authorList>
    </citation>
    <scope>NUCLEOTIDE SEQUENCE [LARGE SCALE GENOMIC DNA]</scope>
    <source>
        <strain evidence="3 4">LMG 29247</strain>
    </source>
</reference>
<feature type="compositionally biased region" description="Polar residues" evidence="1">
    <location>
        <begin position="54"/>
        <end position="65"/>
    </location>
</feature>
<dbReference type="InterPro" id="IPR013087">
    <property type="entry name" value="Znf_C2H2_type"/>
</dbReference>
<feature type="domain" description="C2H2-type" evidence="2">
    <location>
        <begin position="16"/>
        <end position="37"/>
    </location>
</feature>
<evidence type="ECO:0000313" key="3">
    <source>
        <dbReference type="EMBL" id="MFC6767882.1"/>
    </source>
</evidence>
<feature type="region of interest" description="Disordered" evidence="1">
    <location>
        <begin position="51"/>
        <end position="74"/>
    </location>
</feature>
<dbReference type="AlphaFoldDB" id="A0ABD5SS80"/>
<evidence type="ECO:0000313" key="4">
    <source>
        <dbReference type="Proteomes" id="UP001596383"/>
    </source>
</evidence>
<evidence type="ECO:0000259" key="2">
    <source>
        <dbReference type="PROSITE" id="PS00028"/>
    </source>
</evidence>
<name>A0ABD5SS80_9EURY</name>
<gene>
    <name evidence="3" type="ORF">ACFQE6_23660</name>
</gene>
<dbReference type="RefSeq" id="WP_273740732.1">
    <property type="nucleotide sequence ID" value="NZ_JAQIVI010000446.1"/>
</dbReference>
<dbReference type="EMBL" id="JBHSWV010000446">
    <property type="protein sequence ID" value="MFC6767882.1"/>
    <property type="molecule type" value="Genomic_DNA"/>
</dbReference>
<comment type="caution">
    <text evidence="3">The sequence shown here is derived from an EMBL/GenBank/DDBJ whole genome shotgun (WGS) entry which is preliminary data.</text>
</comment>
<evidence type="ECO:0000256" key="1">
    <source>
        <dbReference type="SAM" id="MobiDB-lite"/>
    </source>
</evidence>
<organism evidence="3 4">
    <name type="scientific">Natrinema soli</name>
    <dbReference type="NCBI Taxonomy" id="1930624"/>
    <lineage>
        <taxon>Archaea</taxon>
        <taxon>Methanobacteriati</taxon>
        <taxon>Methanobacteriota</taxon>
        <taxon>Stenosarchaea group</taxon>
        <taxon>Halobacteria</taxon>
        <taxon>Halobacteriales</taxon>
        <taxon>Natrialbaceae</taxon>
        <taxon>Natrinema</taxon>
    </lineage>
</organism>
<protein>
    <recommendedName>
        <fullName evidence="2">C2H2-type domain-containing protein</fullName>
    </recommendedName>
</protein>